<dbReference type="EMBL" id="LKPO01000008">
    <property type="protein sequence ID" value="OLF95761.1"/>
    <property type="molecule type" value="Genomic_DNA"/>
</dbReference>
<comment type="caution">
    <text evidence="1">The sequence shown here is derived from an EMBL/GenBank/DDBJ whole genome shotgun (WGS) entry which is preliminary data.</text>
</comment>
<organism evidence="1 2">
    <name type="scientific">Bacillus paralicheniformis</name>
    <dbReference type="NCBI Taxonomy" id="1648923"/>
    <lineage>
        <taxon>Bacteria</taxon>
        <taxon>Bacillati</taxon>
        <taxon>Bacillota</taxon>
        <taxon>Bacilli</taxon>
        <taxon>Bacillales</taxon>
        <taxon>Bacillaceae</taxon>
        <taxon>Bacillus</taxon>
    </lineage>
</organism>
<name>A0A7Z0WZB8_9BACI</name>
<protein>
    <submittedName>
        <fullName evidence="1">Uncharacterized protein</fullName>
    </submittedName>
</protein>
<proteinExistence type="predicted"/>
<dbReference type="Proteomes" id="UP000185604">
    <property type="component" value="Unassembled WGS sequence"/>
</dbReference>
<sequence>MEKPELSDCICKMKQVLKGDLAREELSDWAGGYVYADDPEVEDERVWNLLILLSGFDLKDSPETYLHDKEELKDWIEEYWNGPIDEVRKCTNERFD</sequence>
<evidence type="ECO:0000313" key="2">
    <source>
        <dbReference type="Proteomes" id="UP000185604"/>
    </source>
</evidence>
<evidence type="ECO:0000313" key="1">
    <source>
        <dbReference type="EMBL" id="OLF95761.1"/>
    </source>
</evidence>
<accession>A0A7Z0WZB8</accession>
<gene>
    <name evidence="1" type="ORF">B4121_1323</name>
</gene>
<reference evidence="1 2" key="1">
    <citation type="journal article" date="2016" name="Front. Microbiol.">
        <title>High-Level Heat Resistance of Spores of Bacillus amyloliquefaciens and Bacillus licheniformis Results from the Presence of a spoVA Operon in a Tn1546 Transposon.</title>
        <authorList>
            <person name="Berendsen E.M."/>
            <person name="Koning R.A."/>
            <person name="Boekhorst J."/>
            <person name="de Jong A."/>
            <person name="Kuipers O.P."/>
            <person name="Wells-Bennik M.H."/>
        </authorList>
    </citation>
    <scope>NUCLEOTIDE SEQUENCE [LARGE SCALE GENOMIC DNA]</scope>
    <source>
        <strain evidence="1 2">B4121</strain>
    </source>
</reference>
<dbReference type="AlphaFoldDB" id="A0A7Z0WZB8"/>